<feature type="compositionally biased region" description="Low complexity" evidence="1">
    <location>
        <begin position="284"/>
        <end position="295"/>
    </location>
</feature>
<dbReference type="PANTHER" id="PTHR13723:SF27">
    <property type="entry name" value="A DISINTEGRIN AND METALLOPROTEINASE WITH THROMBOSPONDIN MOTIFS 6"/>
    <property type="match status" value="1"/>
</dbReference>
<dbReference type="GO" id="GO:0031012">
    <property type="term" value="C:extracellular matrix"/>
    <property type="evidence" value="ECO:0007669"/>
    <property type="project" value="TreeGrafter"/>
</dbReference>
<sequence>MEWLEDTCDPYPQPKEPCLQGDPQVPGHRILLEDQLGLEIICRLLAVLEGEPFEEIPGQPSLGAGQPADMSQVVAHLLDEFHLLTLEVFLQEVTETRVCAGRTQGLQLLKDLVQVPLQGQGGFHGVLSFVPLILGRLQHVLEKTRPPSWFCIFNKRLWPSSGFFSADLRKWPRPSRATWSRVEFTVPPLTFLHGVIATEDEEYFIEPLKNTTEDSKQFSYENGHPHDPGFPHSPGFIWKVGRPVAKLYRDSSLGNVVNIIVARLIVLTDDQRKTAAGGKLVPAATQSATPSSTTSVFRRPHGSFCSASRLGQREERGSGTRPKPGRSLQPRYLDRNQTQSFGLQDNVLSMEPNRYDICTYKNMPCGTLGLASVAGMCEPERSCSINEDIGLGSAFTIAHEIGHNRDYITSFLEREFIYPTVAPGQVYVADEQCRYQYGEGSRQCKFGPEPLWRKASPISILCCGIASPSHHCPLQVDGSSAWSFLPLWSLNCSLAATAGSIRWASALVMLKSLQKNLNKDSFFDMHRMVCLQDRLEEGALLSQKPASRLASAVVVAVASPRASVAGGVKPCTLHCLAEGYNFYTERAPAVIDGTRCNVDSLDICINGECKVA</sequence>
<dbReference type="AlphaFoldDB" id="A0AA40LVI3"/>
<dbReference type="EMBL" id="JAULJE010000003">
    <property type="protein sequence ID" value="KAK1345224.1"/>
    <property type="molecule type" value="Genomic_DNA"/>
</dbReference>
<evidence type="ECO:0000256" key="1">
    <source>
        <dbReference type="SAM" id="MobiDB-lite"/>
    </source>
</evidence>
<name>A0AA40LVI3_CNENI</name>
<dbReference type="Gene3D" id="3.40.1620.60">
    <property type="match status" value="1"/>
</dbReference>
<proteinExistence type="predicted"/>
<dbReference type="GO" id="GO:0030198">
    <property type="term" value="P:extracellular matrix organization"/>
    <property type="evidence" value="ECO:0007669"/>
    <property type="project" value="TreeGrafter"/>
</dbReference>
<gene>
    <name evidence="2" type="ORF">QTO34_013934</name>
</gene>
<reference evidence="2" key="1">
    <citation type="submission" date="2023-06" db="EMBL/GenBank/DDBJ databases">
        <title>Reference genome for the Northern bat (Eptesicus nilssonii), a most northern bat species.</title>
        <authorList>
            <person name="Laine V.N."/>
            <person name="Pulliainen A.T."/>
            <person name="Lilley T.M."/>
        </authorList>
    </citation>
    <scope>NUCLEOTIDE SEQUENCE</scope>
    <source>
        <strain evidence="2">BLF_Eptnil</strain>
        <tissue evidence="2">Kidney</tissue>
    </source>
</reference>
<dbReference type="InterPro" id="IPR050439">
    <property type="entry name" value="ADAMTS_ADAMTS-like"/>
</dbReference>
<comment type="caution">
    <text evidence="2">The sequence shown here is derived from an EMBL/GenBank/DDBJ whole genome shotgun (WGS) entry which is preliminary data.</text>
</comment>
<evidence type="ECO:0000313" key="3">
    <source>
        <dbReference type="Proteomes" id="UP001177744"/>
    </source>
</evidence>
<keyword evidence="3" id="KW-1185">Reference proteome</keyword>
<organism evidence="2 3">
    <name type="scientific">Cnephaeus nilssonii</name>
    <name type="common">Northern bat</name>
    <name type="synonym">Eptesicus nilssonii</name>
    <dbReference type="NCBI Taxonomy" id="3371016"/>
    <lineage>
        <taxon>Eukaryota</taxon>
        <taxon>Metazoa</taxon>
        <taxon>Chordata</taxon>
        <taxon>Craniata</taxon>
        <taxon>Vertebrata</taxon>
        <taxon>Euteleostomi</taxon>
        <taxon>Mammalia</taxon>
        <taxon>Eutheria</taxon>
        <taxon>Laurasiatheria</taxon>
        <taxon>Chiroptera</taxon>
        <taxon>Yangochiroptera</taxon>
        <taxon>Vespertilionidae</taxon>
        <taxon>Cnephaeus</taxon>
    </lineage>
</organism>
<feature type="region of interest" description="Disordered" evidence="1">
    <location>
        <begin position="284"/>
        <end position="335"/>
    </location>
</feature>
<dbReference type="Gene3D" id="3.40.390.10">
    <property type="entry name" value="Collagenase (Catalytic Domain)"/>
    <property type="match status" value="1"/>
</dbReference>
<dbReference type="InterPro" id="IPR024079">
    <property type="entry name" value="MetalloPept_cat_dom_sf"/>
</dbReference>
<protein>
    <submittedName>
        <fullName evidence="2">Uncharacterized protein</fullName>
    </submittedName>
</protein>
<dbReference type="GO" id="GO:0006508">
    <property type="term" value="P:proteolysis"/>
    <property type="evidence" value="ECO:0007669"/>
    <property type="project" value="TreeGrafter"/>
</dbReference>
<dbReference type="Proteomes" id="UP001177744">
    <property type="component" value="Unassembled WGS sequence"/>
</dbReference>
<feature type="region of interest" description="Disordered" evidence="1">
    <location>
        <begin position="1"/>
        <end position="22"/>
    </location>
</feature>
<accession>A0AA40LVI3</accession>
<dbReference type="SUPFAM" id="SSF55486">
    <property type="entry name" value="Metalloproteases ('zincins'), catalytic domain"/>
    <property type="match status" value="1"/>
</dbReference>
<dbReference type="GO" id="GO:0004222">
    <property type="term" value="F:metalloendopeptidase activity"/>
    <property type="evidence" value="ECO:0007669"/>
    <property type="project" value="TreeGrafter"/>
</dbReference>
<evidence type="ECO:0000313" key="2">
    <source>
        <dbReference type="EMBL" id="KAK1345224.1"/>
    </source>
</evidence>
<dbReference type="PANTHER" id="PTHR13723">
    <property type="entry name" value="ADAMTS A DISINTEGRIN AND METALLOPROTEASE WITH THROMBOSPONDIN MOTIFS PROTEASE"/>
    <property type="match status" value="1"/>
</dbReference>
<dbReference type="Pfam" id="PF13582">
    <property type="entry name" value="Reprolysin_3"/>
    <property type="match status" value="1"/>
</dbReference>